<reference evidence="1" key="1">
    <citation type="journal article" date="2014" name="Front. Microbiol.">
        <title>High frequency of phylogenetically diverse reductive dehalogenase-homologous genes in deep subseafloor sedimentary metagenomes.</title>
        <authorList>
            <person name="Kawai M."/>
            <person name="Futagami T."/>
            <person name="Toyoda A."/>
            <person name="Takaki Y."/>
            <person name="Nishi S."/>
            <person name="Hori S."/>
            <person name="Arai W."/>
            <person name="Tsubouchi T."/>
            <person name="Morono Y."/>
            <person name="Uchiyama I."/>
            <person name="Ito T."/>
            <person name="Fujiyama A."/>
            <person name="Inagaki F."/>
            <person name="Takami H."/>
        </authorList>
    </citation>
    <scope>NUCLEOTIDE SEQUENCE</scope>
    <source>
        <strain evidence="1">Expedition CK06-06</strain>
    </source>
</reference>
<accession>X1A3I0</accession>
<comment type="caution">
    <text evidence="1">The sequence shown here is derived from an EMBL/GenBank/DDBJ whole genome shotgun (WGS) entry which is preliminary data.</text>
</comment>
<evidence type="ECO:0000313" key="1">
    <source>
        <dbReference type="EMBL" id="GAG76635.1"/>
    </source>
</evidence>
<proteinExistence type="predicted"/>
<sequence>EAISLFSAVEPQSGNPEFPAKESVEILIKVLKKMIILR</sequence>
<organism evidence="1">
    <name type="scientific">marine sediment metagenome</name>
    <dbReference type="NCBI Taxonomy" id="412755"/>
    <lineage>
        <taxon>unclassified sequences</taxon>
        <taxon>metagenomes</taxon>
        <taxon>ecological metagenomes</taxon>
    </lineage>
</organism>
<dbReference type="EMBL" id="BART01012068">
    <property type="protein sequence ID" value="GAG76635.1"/>
    <property type="molecule type" value="Genomic_DNA"/>
</dbReference>
<feature type="non-terminal residue" evidence="1">
    <location>
        <position position="1"/>
    </location>
</feature>
<name>X1A3I0_9ZZZZ</name>
<dbReference type="AlphaFoldDB" id="X1A3I0"/>
<gene>
    <name evidence="1" type="ORF">S01H4_25382</name>
</gene>
<protein>
    <submittedName>
        <fullName evidence="1">Uncharacterized protein</fullName>
    </submittedName>
</protein>